<proteinExistence type="predicted"/>
<evidence type="ECO:0000259" key="1">
    <source>
        <dbReference type="PROSITE" id="PS50846"/>
    </source>
</evidence>
<dbReference type="RefSeq" id="WP_026627724.1">
    <property type="nucleotide sequence ID" value="NZ_JAWZLG010000017.1"/>
</dbReference>
<dbReference type="STRING" id="1121485.GCA_000426485_00441"/>
<dbReference type="InterPro" id="IPR006121">
    <property type="entry name" value="HMA_dom"/>
</dbReference>
<evidence type="ECO:0000313" key="2">
    <source>
        <dbReference type="EMBL" id="TFD96026.1"/>
    </source>
</evidence>
<evidence type="ECO:0000313" key="3">
    <source>
        <dbReference type="Proteomes" id="UP000297861"/>
    </source>
</evidence>
<dbReference type="OrthoDB" id="677920at2"/>
<reference evidence="2 3" key="1">
    <citation type="submission" date="2019-03" db="EMBL/GenBank/DDBJ databases">
        <title>San Antonio Military Medical Center submission to MRSN (WRAIR), pending publication.</title>
        <authorList>
            <person name="Blyth D.M."/>
            <person name="Mccarthy S.L."/>
            <person name="Schall S.E."/>
            <person name="Stam J.A."/>
            <person name="Ong A.C."/>
            <person name="Mcgann P.T."/>
        </authorList>
    </citation>
    <scope>NUCLEOTIDE SEQUENCE [LARGE SCALE GENOMIC DNA]</scope>
    <source>
        <strain evidence="2 3">MRSN571793</strain>
    </source>
</reference>
<dbReference type="SUPFAM" id="SSF55008">
    <property type="entry name" value="HMA, heavy metal-associated domain"/>
    <property type="match status" value="1"/>
</dbReference>
<name>A0A4Y8L6B4_9BACT</name>
<accession>A0A4Y8L6B4</accession>
<feature type="domain" description="HMA" evidence="1">
    <location>
        <begin position="2"/>
        <end position="68"/>
    </location>
</feature>
<dbReference type="Proteomes" id="UP000297861">
    <property type="component" value="Unassembled WGS sequence"/>
</dbReference>
<gene>
    <name evidence="2" type="ORF">E2605_10550</name>
</gene>
<protein>
    <submittedName>
        <fullName evidence="2">Copper chaperone</fullName>
    </submittedName>
</protein>
<dbReference type="PROSITE" id="PS50846">
    <property type="entry name" value="HMA_2"/>
    <property type="match status" value="1"/>
</dbReference>
<keyword evidence="3" id="KW-1185">Reference proteome</keyword>
<dbReference type="EMBL" id="SOML01000006">
    <property type="protein sequence ID" value="TFD96026.1"/>
    <property type="molecule type" value="Genomic_DNA"/>
</dbReference>
<dbReference type="Pfam" id="PF00403">
    <property type="entry name" value="HMA"/>
    <property type="match status" value="1"/>
</dbReference>
<dbReference type="GO" id="GO:0046872">
    <property type="term" value="F:metal ion binding"/>
    <property type="evidence" value="ECO:0007669"/>
    <property type="project" value="InterPro"/>
</dbReference>
<comment type="caution">
    <text evidence="2">The sequence shown here is derived from an EMBL/GenBank/DDBJ whole genome shotgun (WGS) entry which is preliminary data.</text>
</comment>
<dbReference type="AlphaFoldDB" id="A0A4Y8L6B4"/>
<dbReference type="InterPro" id="IPR036163">
    <property type="entry name" value="HMA_dom_sf"/>
</dbReference>
<organism evidence="2 3">
    <name type="scientific">Dysgonomonas capnocytophagoides</name>
    <dbReference type="NCBI Taxonomy" id="45254"/>
    <lineage>
        <taxon>Bacteria</taxon>
        <taxon>Pseudomonadati</taxon>
        <taxon>Bacteroidota</taxon>
        <taxon>Bacteroidia</taxon>
        <taxon>Bacteroidales</taxon>
        <taxon>Dysgonomonadaceae</taxon>
        <taxon>Dysgonomonas</taxon>
    </lineage>
</organism>
<sequence>MKEEFKFKTNMDCQHCVARVKPLLDKVDGIDSWSVDLNNPDKVLTVQSSGAKADKVIDTVEQAGFDITQL</sequence>
<dbReference type="Gene3D" id="3.30.70.100">
    <property type="match status" value="1"/>
</dbReference>
<dbReference type="CDD" id="cd00371">
    <property type="entry name" value="HMA"/>
    <property type="match status" value="1"/>
</dbReference>